<proteinExistence type="predicted"/>
<keyword evidence="6" id="KW-1185">Reference proteome</keyword>
<keyword evidence="3" id="KW-0539">Nucleus</keyword>
<feature type="domain" description="Nucleoporin Nup54 alpha-helical" evidence="4">
    <location>
        <begin position="66"/>
        <end position="115"/>
    </location>
</feature>
<name>A0A9R1VDH4_LACSA</name>
<dbReference type="EMBL" id="NBSK02000005">
    <property type="protein sequence ID" value="KAJ0202797.1"/>
    <property type="molecule type" value="Genomic_DNA"/>
</dbReference>
<dbReference type="InterPro" id="IPR024864">
    <property type="entry name" value="Nup54/Nup57/Nup44"/>
</dbReference>
<evidence type="ECO:0000259" key="4">
    <source>
        <dbReference type="Pfam" id="PF13874"/>
    </source>
</evidence>
<dbReference type="PANTHER" id="PTHR13000:SF0">
    <property type="entry name" value="NUCLEOPORIN P54"/>
    <property type="match status" value="1"/>
</dbReference>
<comment type="caution">
    <text evidence="5">The sequence shown here is derived from an EMBL/GenBank/DDBJ whole genome shotgun (WGS) entry which is preliminary data.</text>
</comment>
<sequence length="126" mass="14356">MGGGIFPHMKEPDYLVCLSTSSQYQIGSHATPTMLNPLMYKLSYFKFVETDGGRGYDRFRKTLEDMESSNCERLWPQLVKGFKDLSERLKLQDEVILSNSKRLQITQTNVNNLPSTFSLIGVGQLE</sequence>
<comment type="subcellular location">
    <subcellularLocation>
        <location evidence="1">Nucleus</location>
    </subcellularLocation>
</comment>
<dbReference type="PANTHER" id="PTHR13000">
    <property type="entry name" value="NUCLEOPORIN P54"/>
    <property type="match status" value="1"/>
</dbReference>
<dbReference type="Proteomes" id="UP000235145">
    <property type="component" value="Unassembled WGS sequence"/>
</dbReference>
<organism evidence="5 6">
    <name type="scientific">Lactuca sativa</name>
    <name type="common">Garden lettuce</name>
    <dbReference type="NCBI Taxonomy" id="4236"/>
    <lineage>
        <taxon>Eukaryota</taxon>
        <taxon>Viridiplantae</taxon>
        <taxon>Streptophyta</taxon>
        <taxon>Embryophyta</taxon>
        <taxon>Tracheophyta</taxon>
        <taxon>Spermatophyta</taxon>
        <taxon>Magnoliopsida</taxon>
        <taxon>eudicotyledons</taxon>
        <taxon>Gunneridae</taxon>
        <taxon>Pentapetalae</taxon>
        <taxon>asterids</taxon>
        <taxon>campanulids</taxon>
        <taxon>Asterales</taxon>
        <taxon>Asteraceae</taxon>
        <taxon>Cichorioideae</taxon>
        <taxon>Cichorieae</taxon>
        <taxon>Lactucinae</taxon>
        <taxon>Lactuca</taxon>
    </lineage>
</organism>
<gene>
    <name evidence="5" type="ORF">LSAT_V11C500247380</name>
</gene>
<protein>
    <recommendedName>
        <fullName evidence="4">Nucleoporin Nup54 alpha-helical domain-containing protein</fullName>
    </recommendedName>
</protein>
<accession>A0A9R1VDH4</accession>
<evidence type="ECO:0000256" key="3">
    <source>
        <dbReference type="ARBA" id="ARBA00023242"/>
    </source>
</evidence>
<evidence type="ECO:0000256" key="1">
    <source>
        <dbReference type="ARBA" id="ARBA00004123"/>
    </source>
</evidence>
<dbReference type="GO" id="GO:0005643">
    <property type="term" value="C:nuclear pore"/>
    <property type="evidence" value="ECO:0007669"/>
    <property type="project" value="InterPro"/>
</dbReference>
<dbReference type="InterPro" id="IPR025712">
    <property type="entry name" value="Nup54_alpha-helical_dom"/>
</dbReference>
<evidence type="ECO:0000313" key="6">
    <source>
        <dbReference type="Proteomes" id="UP000235145"/>
    </source>
</evidence>
<dbReference type="AlphaFoldDB" id="A0A9R1VDH4"/>
<evidence type="ECO:0000313" key="5">
    <source>
        <dbReference type="EMBL" id="KAJ0202797.1"/>
    </source>
</evidence>
<keyword evidence="2" id="KW-0813">Transport</keyword>
<reference evidence="5 6" key="1">
    <citation type="journal article" date="2017" name="Nat. Commun.">
        <title>Genome assembly with in vitro proximity ligation data and whole-genome triplication in lettuce.</title>
        <authorList>
            <person name="Reyes-Chin-Wo S."/>
            <person name="Wang Z."/>
            <person name="Yang X."/>
            <person name="Kozik A."/>
            <person name="Arikit S."/>
            <person name="Song C."/>
            <person name="Xia L."/>
            <person name="Froenicke L."/>
            <person name="Lavelle D.O."/>
            <person name="Truco M.J."/>
            <person name="Xia R."/>
            <person name="Zhu S."/>
            <person name="Xu C."/>
            <person name="Xu H."/>
            <person name="Xu X."/>
            <person name="Cox K."/>
            <person name="Korf I."/>
            <person name="Meyers B.C."/>
            <person name="Michelmore R.W."/>
        </authorList>
    </citation>
    <scope>NUCLEOTIDE SEQUENCE [LARGE SCALE GENOMIC DNA]</scope>
    <source>
        <strain evidence="6">cv. Salinas</strain>
        <tissue evidence="5">Seedlings</tissue>
    </source>
</reference>
<evidence type="ECO:0000256" key="2">
    <source>
        <dbReference type="ARBA" id="ARBA00022448"/>
    </source>
</evidence>
<dbReference type="Pfam" id="PF13874">
    <property type="entry name" value="Nup54"/>
    <property type="match status" value="1"/>
</dbReference>